<evidence type="ECO:0000256" key="1">
    <source>
        <dbReference type="ARBA" id="ARBA00010515"/>
    </source>
</evidence>
<dbReference type="Pfam" id="PF07859">
    <property type="entry name" value="Abhydrolase_3"/>
    <property type="match status" value="1"/>
</dbReference>
<keyword evidence="6" id="KW-1185">Reference proteome</keyword>
<protein>
    <submittedName>
        <fullName evidence="5">Acetyl esterase</fullName>
    </submittedName>
</protein>
<name>A0A1G9C9W6_ACTMZ</name>
<gene>
    <name evidence="5" type="ORF">SAMN04487820_108202</name>
</gene>
<accession>A0A1G9C9W6</accession>
<evidence type="ECO:0000313" key="6">
    <source>
        <dbReference type="Proteomes" id="UP000199213"/>
    </source>
</evidence>
<feature type="active site" evidence="3">
    <location>
        <position position="156"/>
    </location>
</feature>
<dbReference type="InterPro" id="IPR050300">
    <property type="entry name" value="GDXG_lipolytic_enzyme"/>
</dbReference>
<dbReference type="AlphaFoldDB" id="A0A1G9C9W6"/>
<evidence type="ECO:0000256" key="2">
    <source>
        <dbReference type="ARBA" id="ARBA00022801"/>
    </source>
</evidence>
<evidence type="ECO:0000256" key="3">
    <source>
        <dbReference type="PROSITE-ProRule" id="PRU10038"/>
    </source>
</evidence>
<dbReference type="OrthoDB" id="128186at2"/>
<dbReference type="InterPro" id="IPR029058">
    <property type="entry name" value="AB_hydrolase_fold"/>
</dbReference>
<evidence type="ECO:0000313" key="5">
    <source>
        <dbReference type="EMBL" id="SDK48468.1"/>
    </source>
</evidence>
<keyword evidence="2" id="KW-0378">Hydrolase</keyword>
<reference evidence="6" key="1">
    <citation type="submission" date="2016-10" db="EMBL/GenBank/DDBJ databases">
        <authorList>
            <person name="Varghese N."/>
            <person name="Submissions S."/>
        </authorList>
    </citation>
    <scope>NUCLEOTIDE SEQUENCE [LARGE SCALE GENOMIC DNA]</scope>
    <source>
        <strain evidence="6">DSM 45460</strain>
    </source>
</reference>
<dbReference type="EMBL" id="FNFM01000008">
    <property type="protein sequence ID" value="SDK48468.1"/>
    <property type="molecule type" value="Genomic_DNA"/>
</dbReference>
<evidence type="ECO:0000259" key="4">
    <source>
        <dbReference type="Pfam" id="PF07859"/>
    </source>
</evidence>
<dbReference type="InterPro" id="IPR013094">
    <property type="entry name" value="AB_hydrolase_3"/>
</dbReference>
<sequence length="313" mass="34250">MALDDATSALLARMTEQGSKPLQEMTPAEAREFMAAQQPADAPPAPEMRHVELVELPVDDESIPIRLLTPNESPRGTLVYYHGGGWVLGDAALFEQLGRTLAARTGCAVALVDYRLAPEHRYPTAVEDALAALRWADKQRAALGNAEMPLLVAGDSAGGNLAAVVARRATREDGPEVALQILVYPVTDHDFDTASYVAAENQLVLTREAMMWFWDHYLPDHARRGEFDASPLRAAELSGLPPAVVLTAEHDVLRDEGDAYAERLRRAGVPVRHHCFTGQTHGFLTQLDVLPGSAAGVDYIVEAVEEYLPRRWE</sequence>
<dbReference type="Proteomes" id="UP000199213">
    <property type="component" value="Unassembled WGS sequence"/>
</dbReference>
<dbReference type="GO" id="GO:0016787">
    <property type="term" value="F:hydrolase activity"/>
    <property type="evidence" value="ECO:0007669"/>
    <property type="project" value="UniProtKB-KW"/>
</dbReference>
<dbReference type="PANTHER" id="PTHR48081:SF8">
    <property type="entry name" value="ALPHA_BETA HYDROLASE FOLD-3 DOMAIN-CONTAINING PROTEIN-RELATED"/>
    <property type="match status" value="1"/>
</dbReference>
<comment type="similarity">
    <text evidence="1">Belongs to the 'GDXG' lipolytic enzyme family.</text>
</comment>
<feature type="domain" description="Alpha/beta hydrolase fold-3" evidence="4">
    <location>
        <begin position="78"/>
        <end position="284"/>
    </location>
</feature>
<dbReference type="RefSeq" id="WP_092629057.1">
    <property type="nucleotide sequence ID" value="NZ_FNFM01000008.1"/>
</dbReference>
<dbReference type="Gene3D" id="3.40.50.1820">
    <property type="entry name" value="alpha/beta hydrolase"/>
    <property type="match status" value="1"/>
</dbReference>
<organism evidence="5 6">
    <name type="scientific">Actinopolyspora mzabensis</name>
    <dbReference type="NCBI Taxonomy" id="995066"/>
    <lineage>
        <taxon>Bacteria</taxon>
        <taxon>Bacillati</taxon>
        <taxon>Actinomycetota</taxon>
        <taxon>Actinomycetes</taxon>
        <taxon>Actinopolysporales</taxon>
        <taxon>Actinopolysporaceae</taxon>
        <taxon>Actinopolyspora</taxon>
    </lineage>
</organism>
<proteinExistence type="inferred from homology"/>
<dbReference type="InterPro" id="IPR033140">
    <property type="entry name" value="Lipase_GDXG_put_SER_AS"/>
</dbReference>
<dbReference type="SUPFAM" id="SSF53474">
    <property type="entry name" value="alpha/beta-Hydrolases"/>
    <property type="match status" value="1"/>
</dbReference>
<dbReference type="PANTHER" id="PTHR48081">
    <property type="entry name" value="AB HYDROLASE SUPERFAMILY PROTEIN C4A8.06C"/>
    <property type="match status" value="1"/>
</dbReference>
<dbReference type="PROSITE" id="PS01174">
    <property type="entry name" value="LIPASE_GDXG_SER"/>
    <property type="match status" value="1"/>
</dbReference>